<evidence type="ECO:0000256" key="3">
    <source>
        <dbReference type="ARBA" id="ARBA00023237"/>
    </source>
</evidence>
<protein>
    <submittedName>
        <fullName evidence="6">Outer membrane receptor proteins, mostly Fe transport</fullName>
    </submittedName>
</protein>
<dbReference type="Pfam" id="PF13715">
    <property type="entry name" value="CarbopepD_reg_2"/>
    <property type="match status" value="1"/>
</dbReference>
<organism evidence="6 7">
    <name type="scientific">Alkalitalea saponilacus</name>
    <dbReference type="NCBI Taxonomy" id="889453"/>
    <lineage>
        <taxon>Bacteria</taxon>
        <taxon>Pseudomonadati</taxon>
        <taxon>Bacteroidota</taxon>
        <taxon>Bacteroidia</taxon>
        <taxon>Marinilabiliales</taxon>
        <taxon>Marinilabiliaceae</taxon>
        <taxon>Alkalitalea</taxon>
    </lineage>
</organism>
<feature type="domain" description="Outer membrane protein beta-barrel" evidence="5">
    <location>
        <begin position="378"/>
        <end position="755"/>
    </location>
</feature>
<comment type="subcellular location">
    <subcellularLocation>
        <location evidence="1">Cell outer membrane</location>
    </subcellularLocation>
</comment>
<dbReference type="Proteomes" id="UP000191055">
    <property type="component" value="Unassembled WGS sequence"/>
</dbReference>
<dbReference type="Gene3D" id="2.170.130.10">
    <property type="entry name" value="TonB-dependent receptor, plug domain"/>
    <property type="match status" value="1"/>
</dbReference>
<keyword evidence="7" id="KW-1185">Reference proteome</keyword>
<evidence type="ECO:0000313" key="7">
    <source>
        <dbReference type="Proteomes" id="UP000191055"/>
    </source>
</evidence>
<keyword evidence="6" id="KW-0675">Receptor</keyword>
<dbReference type="GO" id="GO:0009279">
    <property type="term" value="C:cell outer membrane"/>
    <property type="evidence" value="ECO:0007669"/>
    <property type="project" value="UniProtKB-SubCell"/>
</dbReference>
<keyword evidence="2" id="KW-0472">Membrane</keyword>
<dbReference type="Pfam" id="PF14905">
    <property type="entry name" value="OMP_b-brl_3"/>
    <property type="match status" value="1"/>
</dbReference>
<evidence type="ECO:0000256" key="2">
    <source>
        <dbReference type="ARBA" id="ARBA00023136"/>
    </source>
</evidence>
<dbReference type="InterPro" id="IPR041700">
    <property type="entry name" value="OMP_b-brl_3"/>
</dbReference>
<evidence type="ECO:0000256" key="1">
    <source>
        <dbReference type="ARBA" id="ARBA00004442"/>
    </source>
</evidence>
<evidence type="ECO:0000259" key="5">
    <source>
        <dbReference type="Pfam" id="PF14905"/>
    </source>
</evidence>
<dbReference type="SUPFAM" id="SSF56935">
    <property type="entry name" value="Porins"/>
    <property type="match status" value="1"/>
</dbReference>
<name>A0A1T5HSE1_9BACT</name>
<dbReference type="InterPro" id="IPR036942">
    <property type="entry name" value="Beta-barrel_TonB_sf"/>
</dbReference>
<dbReference type="Gene3D" id="2.40.170.20">
    <property type="entry name" value="TonB-dependent receptor, beta-barrel domain"/>
    <property type="match status" value="1"/>
</dbReference>
<dbReference type="Pfam" id="PF07715">
    <property type="entry name" value="Plug"/>
    <property type="match status" value="1"/>
</dbReference>
<proteinExistence type="predicted"/>
<sequence length="778" mass="90577">MKKLLTIVKLIAIIFPFCCYSQINHFNISGRIIDSDHQAIPYATIVLDIFAKDTIMMGAITNDAGLFSIRNVPRERFRITVSFIGYSSFIRELDLPAESHHLDLDTIVLQSNFTELQEVVVKGERTGLRSLVDKDVFIPDAQSIKTSTTGLDLLSKIPGVRVRPRDLEISVEGSNNVLILINGASSDRNINAINPRHIERIEVIKNPTAAYESDILAVLNIILKPDIEKGFHIASSLEYSFVNLQNNFNAQIEYNFDKLRVFAGYNLNAFKERNVIETRNRHDFLGDVINQYYSISPENLMKTNSHRFQYGTDYRINDKNILSFTGNMLLNDFEDFQLTHSQSLQNNNVIYSSNTQDNTFYDAKQHNYNLFYNLKLKPRQELKLNSNLFLMNRTRNDEYINRTFHLQEMALEHTIRREKTINEMRSINIKVDYSQPIHENIVWNMGYQLFRRKIHNDFFDSDNAISLEYRDYRNSFYGDFTHRKGNISLRAGVRMEHLTINISDTLSSRDLHPLPLGSVMYSINQSNNVGFTYNRRLRYPSFQMLIPFDYYSGDAAFVSSGNPKLDVEKQHNFSLRHTYRKNDLFISTSFYHQRSDDIFGMVRTMENGVLRSVWENIDWENKIGLRISGNASFFDFIEFDADINIFQSYFSSSQYNGLSYYSFFGLECHLPFDLSLGVDFTSGFSESRIDMHIYESPFIERISLTKEILEGKGNIGLSLINPTAVKFNMKSWDNTYEDISKLRYKTPVYLLKFTYFFSSGKRGQRVQREQIMQEEQIK</sequence>
<dbReference type="AlphaFoldDB" id="A0A1T5HSE1"/>
<dbReference type="InterPro" id="IPR012910">
    <property type="entry name" value="Plug_dom"/>
</dbReference>
<gene>
    <name evidence="6" type="ORF">SAMN03080601_02714</name>
</gene>
<feature type="domain" description="TonB-dependent receptor plug" evidence="4">
    <location>
        <begin position="147"/>
        <end position="213"/>
    </location>
</feature>
<keyword evidence="3" id="KW-0998">Cell outer membrane</keyword>
<evidence type="ECO:0000313" key="6">
    <source>
        <dbReference type="EMBL" id="SKC23440.1"/>
    </source>
</evidence>
<accession>A0A1T5HSE1</accession>
<dbReference type="SUPFAM" id="SSF49464">
    <property type="entry name" value="Carboxypeptidase regulatory domain-like"/>
    <property type="match status" value="1"/>
</dbReference>
<dbReference type="STRING" id="889453.SAMN03080601_02714"/>
<dbReference type="EMBL" id="FUYV01000017">
    <property type="protein sequence ID" value="SKC23440.1"/>
    <property type="molecule type" value="Genomic_DNA"/>
</dbReference>
<dbReference type="RefSeq" id="WP_079558416.1">
    <property type="nucleotide sequence ID" value="NZ_CP021904.1"/>
</dbReference>
<dbReference type="Gene3D" id="2.60.40.1120">
    <property type="entry name" value="Carboxypeptidase-like, regulatory domain"/>
    <property type="match status" value="1"/>
</dbReference>
<evidence type="ECO:0000259" key="4">
    <source>
        <dbReference type="Pfam" id="PF07715"/>
    </source>
</evidence>
<dbReference type="InterPro" id="IPR037066">
    <property type="entry name" value="Plug_dom_sf"/>
</dbReference>
<dbReference type="InterPro" id="IPR008969">
    <property type="entry name" value="CarboxyPept-like_regulatory"/>
</dbReference>
<dbReference type="KEGG" id="asx:CDL62_13310"/>
<dbReference type="OrthoDB" id="8764943at2"/>
<reference evidence="6 7" key="1">
    <citation type="submission" date="2017-02" db="EMBL/GenBank/DDBJ databases">
        <authorList>
            <person name="Peterson S.W."/>
        </authorList>
    </citation>
    <scope>NUCLEOTIDE SEQUENCE [LARGE SCALE GENOMIC DNA]</scope>
    <source>
        <strain evidence="6 7">DSM 24412</strain>
    </source>
</reference>